<dbReference type="Proteomes" id="UP000233750">
    <property type="component" value="Unassembled WGS sequence"/>
</dbReference>
<dbReference type="InterPro" id="IPR020843">
    <property type="entry name" value="ER"/>
</dbReference>
<dbReference type="GO" id="GO:0016651">
    <property type="term" value="F:oxidoreductase activity, acting on NAD(P)H"/>
    <property type="evidence" value="ECO:0007669"/>
    <property type="project" value="TreeGrafter"/>
</dbReference>
<comment type="caution">
    <text evidence="4">The sequence shown here is derived from an EMBL/GenBank/DDBJ whole genome shotgun (WGS) entry which is preliminary data.</text>
</comment>
<dbReference type="Pfam" id="PF08240">
    <property type="entry name" value="ADH_N"/>
    <property type="match status" value="1"/>
</dbReference>
<evidence type="ECO:0000313" key="4">
    <source>
        <dbReference type="EMBL" id="PKV96392.1"/>
    </source>
</evidence>
<dbReference type="AlphaFoldDB" id="A0A2N3WR83"/>
<dbReference type="EMBL" id="PJMY01000003">
    <property type="protein sequence ID" value="PKV96392.1"/>
    <property type="molecule type" value="Genomic_DNA"/>
</dbReference>
<reference evidence="4 5" key="1">
    <citation type="submission" date="2017-12" db="EMBL/GenBank/DDBJ databases">
        <title>Sequencing the genomes of 1000 Actinobacteria strains.</title>
        <authorList>
            <person name="Klenk H.-P."/>
        </authorList>
    </citation>
    <scope>NUCLEOTIDE SEQUENCE [LARGE SCALE GENOMIC DNA]</scope>
    <source>
        <strain evidence="4 5">DSM 45165</strain>
    </source>
</reference>
<dbReference type="PANTHER" id="PTHR48106:SF8">
    <property type="entry name" value="OS02G0805600 PROTEIN"/>
    <property type="match status" value="1"/>
</dbReference>
<accession>A0A2N3WR83</accession>
<evidence type="ECO:0000256" key="1">
    <source>
        <dbReference type="ARBA" id="ARBA00022857"/>
    </source>
</evidence>
<protein>
    <submittedName>
        <fullName evidence="4">NADPH:quinone reductase-like Zn-dependent oxidoreductase</fullName>
    </submittedName>
</protein>
<sequence>MRAVKIRDGGFELGEAPEPAADGDQVVVRIRAAGLNAADLQQARGTYPAPPGWPDDIPGLEIAGVVEQPARTASGWAAGDRVMAVVGGGAHAERIAVPASLLVPIPDSFDDLRAAGFPEAFSTAWDGLVDQAGVRPGDRVLVTGAAGGVGTAMIQVAGLAGADVVASVHRAESHAAVRALAPDATVVTPDQEEENGPYDVVAELVGGKDCLRRVRWLKPYGRILVIGVGAGEEASLRLFDLMRVRGRVLGSTIRARSTVEKAALATREKGCSARSRRVVSRSRWTAFIRWSRHRMLTSGWARRGSSARSSCRWSDRPRRVSIVVGEGHAPPLIFFIVRWDVTRRTPGRPESFRVWNSS</sequence>
<evidence type="ECO:0000256" key="2">
    <source>
        <dbReference type="ARBA" id="ARBA00023002"/>
    </source>
</evidence>
<dbReference type="GO" id="GO:0070402">
    <property type="term" value="F:NADPH binding"/>
    <property type="evidence" value="ECO:0007669"/>
    <property type="project" value="TreeGrafter"/>
</dbReference>
<evidence type="ECO:0000259" key="3">
    <source>
        <dbReference type="SMART" id="SM00829"/>
    </source>
</evidence>
<name>A0A2N3WR83_9PSEU</name>
<keyword evidence="1" id="KW-0521">NADP</keyword>
<dbReference type="SMART" id="SM00829">
    <property type="entry name" value="PKS_ER"/>
    <property type="match status" value="1"/>
</dbReference>
<evidence type="ECO:0000313" key="5">
    <source>
        <dbReference type="Proteomes" id="UP000233750"/>
    </source>
</evidence>
<dbReference type="InterPro" id="IPR011032">
    <property type="entry name" value="GroES-like_sf"/>
</dbReference>
<keyword evidence="5" id="KW-1185">Reference proteome</keyword>
<dbReference type="SUPFAM" id="SSF51735">
    <property type="entry name" value="NAD(P)-binding Rossmann-fold domains"/>
    <property type="match status" value="1"/>
</dbReference>
<organism evidence="4 5">
    <name type="scientific">Amycolatopsis echigonensis</name>
    <dbReference type="NCBI Taxonomy" id="2576905"/>
    <lineage>
        <taxon>Bacteria</taxon>
        <taxon>Bacillati</taxon>
        <taxon>Actinomycetota</taxon>
        <taxon>Actinomycetes</taxon>
        <taxon>Pseudonocardiales</taxon>
        <taxon>Pseudonocardiaceae</taxon>
        <taxon>Amycolatopsis</taxon>
    </lineage>
</organism>
<dbReference type="Gene3D" id="3.90.180.10">
    <property type="entry name" value="Medium-chain alcohol dehydrogenases, catalytic domain"/>
    <property type="match status" value="1"/>
</dbReference>
<proteinExistence type="predicted"/>
<feature type="domain" description="Enoyl reductase (ER)" evidence="3">
    <location>
        <begin position="9"/>
        <end position="296"/>
    </location>
</feature>
<dbReference type="Gene3D" id="3.40.50.720">
    <property type="entry name" value="NAD(P)-binding Rossmann-like Domain"/>
    <property type="match status" value="1"/>
</dbReference>
<gene>
    <name evidence="4" type="ORF">ATK30_7338</name>
</gene>
<dbReference type="Pfam" id="PF00107">
    <property type="entry name" value="ADH_zinc_N"/>
    <property type="match status" value="1"/>
</dbReference>
<dbReference type="InterPro" id="IPR013149">
    <property type="entry name" value="ADH-like_C"/>
</dbReference>
<dbReference type="PANTHER" id="PTHR48106">
    <property type="entry name" value="QUINONE OXIDOREDUCTASE PIG3-RELATED"/>
    <property type="match status" value="1"/>
</dbReference>
<dbReference type="InterPro" id="IPR013154">
    <property type="entry name" value="ADH-like_N"/>
</dbReference>
<dbReference type="InterPro" id="IPR036291">
    <property type="entry name" value="NAD(P)-bd_dom_sf"/>
</dbReference>
<keyword evidence="2" id="KW-0560">Oxidoreductase</keyword>
<dbReference type="SUPFAM" id="SSF50129">
    <property type="entry name" value="GroES-like"/>
    <property type="match status" value="1"/>
</dbReference>